<protein>
    <submittedName>
        <fullName evidence="1">Uncharacterized protein</fullName>
    </submittedName>
</protein>
<dbReference type="EnsemblPlants" id="evm.model.01.2210">
    <property type="protein sequence ID" value="cds.evm.model.01.2210"/>
    <property type="gene ID" value="evm.TU.01.2210"/>
</dbReference>
<reference evidence="1" key="1">
    <citation type="submission" date="2018-11" db="EMBL/GenBank/DDBJ databases">
        <authorList>
            <person name="Grassa J C."/>
        </authorList>
    </citation>
    <scope>NUCLEOTIDE SEQUENCE [LARGE SCALE GENOMIC DNA]</scope>
</reference>
<dbReference type="Gramene" id="evm.model.01.2210">
    <property type="protein sequence ID" value="cds.evm.model.01.2210"/>
    <property type="gene ID" value="evm.TU.01.2210"/>
</dbReference>
<evidence type="ECO:0000313" key="1">
    <source>
        <dbReference type="EnsemblPlants" id="cds.evm.model.01.2210"/>
    </source>
</evidence>
<dbReference type="Proteomes" id="UP000596661">
    <property type="component" value="Chromosome 1"/>
</dbReference>
<accession>A0A803NK81</accession>
<organism evidence="1 2">
    <name type="scientific">Cannabis sativa</name>
    <name type="common">Hemp</name>
    <name type="synonym">Marijuana</name>
    <dbReference type="NCBI Taxonomy" id="3483"/>
    <lineage>
        <taxon>Eukaryota</taxon>
        <taxon>Viridiplantae</taxon>
        <taxon>Streptophyta</taxon>
        <taxon>Embryophyta</taxon>
        <taxon>Tracheophyta</taxon>
        <taxon>Spermatophyta</taxon>
        <taxon>Magnoliopsida</taxon>
        <taxon>eudicotyledons</taxon>
        <taxon>Gunneridae</taxon>
        <taxon>Pentapetalae</taxon>
        <taxon>rosids</taxon>
        <taxon>fabids</taxon>
        <taxon>Rosales</taxon>
        <taxon>Cannabaceae</taxon>
        <taxon>Cannabis</taxon>
    </lineage>
</organism>
<name>A0A803NK81_CANSA</name>
<dbReference type="EMBL" id="UZAU01000062">
    <property type="status" value="NOT_ANNOTATED_CDS"/>
    <property type="molecule type" value="Genomic_DNA"/>
</dbReference>
<reference evidence="1" key="2">
    <citation type="submission" date="2021-03" db="UniProtKB">
        <authorList>
            <consortium name="EnsemblPlants"/>
        </authorList>
    </citation>
    <scope>IDENTIFICATION</scope>
</reference>
<proteinExistence type="predicted"/>
<keyword evidence="2" id="KW-1185">Reference proteome</keyword>
<evidence type="ECO:0000313" key="2">
    <source>
        <dbReference type="Proteomes" id="UP000596661"/>
    </source>
</evidence>
<dbReference type="AlphaFoldDB" id="A0A803NK81"/>
<sequence length="106" mass="12062">MQYGGDVFLISEALWRDCRCGLHSFLGLIHRDLCHPFGCIHSEKGFFVPLDVSVVEEVFLLPSAISTSEEVFFSSANNVLYHSHGALWLPRRRTIPATVENLTNRW</sequence>